<evidence type="ECO:0000256" key="4">
    <source>
        <dbReference type="ARBA" id="ARBA00022842"/>
    </source>
</evidence>
<accession>A0A5C1ECQ0</accession>
<dbReference type="Proteomes" id="UP000323671">
    <property type="component" value="Chromosome"/>
</dbReference>
<dbReference type="SUPFAM" id="SSF56655">
    <property type="entry name" value="Carbohydrate phosphatase"/>
    <property type="match status" value="1"/>
</dbReference>
<comment type="similarity">
    <text evidence="1">Belongs to the inositol monophosphatase superfamily.</text>
</comment>
<evidence type="ECO:0000256" key="5">
    <source>
        <dbReference type="PIRSR" id="PIRSR600760-2"/>
    </source>
</evidence>
<dbReference type="AlphaFoldDB" id="A0A5C1ECQ0"/>
<dbReference type="InterPro" id="IPR020550">
    <property type="entry name" value="Inositol_monophosphatase_CS"/>
</dbReference>
<evidence type="ECO:0000313" key="6">
    <source>
        <dbReference type="EMBL" id="QEL66058.1"/>
    </source>
</evidence>
<dbReference type="GO" id="GO:0006020">
    <property type="term" value="P:inositol metabolic process"/>
    <property type="evidence" value="ECO:0007669"/>
    <property type="project" value="TreeGrafter"/>
</dbReference>
<comment type="cofactor">
    <cofactor evidence="5">
        <name>Mg(2+)</name>
        <dbReference type="ChEBI" id="CHEBI:18420"/>
    </cofactor>
</comment>
<dbReference type="PANTHER" id="PTHR20854">
    <property type="entry name" value="INOSITOL MONOPHOSPHATASE"/>
    <property type="match status" value="1"/>
</dbReference>
<dbReference type="GO" id="GO:0046872">
    <property type="term" value="F:metal ion binding"/>
    <property type="evidence" value="ECO:0007669"/>
    <property type="project" value="UniProtKB-KW"/>
</dbReference>
<keyword evidence="3" id="KW-0378">Hydrolase</keyword>
<evidence type="ECO:0000256" key="3">
    <source>
        <dbReference type="ARBA" id="ARBA00022801"/>
    </source>
</evidence>
<dbReference type="GO" id="GO:0046854">
    <property type="term" value="P:phosphatidylinositol phosphate biosynthetic process"/>
    <property type="evidence" value="ECO:0007669"/>
    <property type="project" value="InterPro"/>
</dbReference>
<evidence type="ECO:0000313" key="7">
    <source>
        <dbReference type="Proteomes" id="UP000323671"/>
    </source>
</evidence>
<keyword evidence="4 5" id="KW-0460">Magnesium</keyword>
<dbReference type="CDD" id="cd01637">
    <property type="entry name" value="IMPase_like"/>
    <property type="match status" value="1"/>
</dbReference>
<dbReference type="Gene3D" id="3.40.190.80">
    <property type="match status" value="1"/>
</dbReference>
<dbReference type="InterPro" id="IPR000760">
    <property type="entry name" value="Inositol_monophosphatase-like"/>
</dbReference>
<protein>
    <submittedName>
        <fullName evidence="6">Myo-inositol-1(Or 4)-monophosphatase</fullName>
    </submittedName>
</protein>
<dbReference type="PRINTS" id="PR00377">
    <property type="entry name" value="IMPHPHTASES"/>
</dbReference>
<keyword evidence="7" id="KW-1185">Reference proteome</keyword>
<dbReference type="EMBL" id="CP022579">
    <property type="protein sequence ID" value="QEL66058.1"/>
    <property type="molecule type" value="Genomic_DNA"/>
</dbReference>
<dbReference type="RefSeq" id="WP_223115950.1">
    <property type="nucleotide sequence ID" value="NZ_CP022579.1"/>
</dbReference>
<feature type="binding site" evidence="5">
    <location>
        <position position="216"/>
    </location>
    <ligand>
        <name>Mg(2+)</name>
        <dbReference type="ChEBI" id="CHEBI:18420"/>
        <label>1</label>
        <note>catalytic</note>
    </ligand>
</feature>
<evidence type="ECO:0000256" key="1">
    <source>
        <dbReference type="ARBA" id="ARBA00009759"/>
    </source>
</evidence>
<feature type="binding site" evidence="5">
    <location>
        <position position="94"/>
    </location>
    <ligand>
        <name>Mg(2+)</name>
        <dbReference type="ChEBI" id="CHEBI:18420"/>
        <label>1</label>
        <note>catalytic</note>
    </ligand>
</feature>
<reference evidence="6 7" key="1">
    <citation type="submission" date="2017-07" db="EMBL/GenBank/DDBJ databases">
        <title>Complete genome sequence of Oryzomicrobium terrae TPP412.</title>
        <authorList>
            <person name="Chiu L.-W."/>
            <person name="Lo K.-J."/>
            <person name="Tsai Y.-M."/>
            <person name="Lin S.-S."/>
            <person name="Kuo C.-H."/>
            <person name="Liu C.-T."/>
        </authorList>
    </citation>
    <scope>NUCLEOTIDE SEQUENCE [LARGE SCALE GENOMIC DNA]</scope>
    <source>
        <strain evidence="6 7">TPP412</strain>
    </source>
</reference>
<dbReference type="PROSITE" id="PS00629">
    <property type="entry name" value="IMP_1"/>
    <property type="match status" value="1"/>
</dbReference>
<keyword evidence="2 5" id="KW-0479">Metal-binding</keyword>
<dbReference type="InterPro" id="IPR020583">
    <property type="entry name" value="Inositol_monoP_metal-BS"/>
</dbReference>
<sequence>MRDPATLKNMLDATIGLVRLVARQEIMPRFLRVAQQQKADGSLFSEADLAAQHFLARELKKVADCPVVGEEMTEDEQALAWAAGRDGLWCIDPIDGTTNFINGIPLFAVSVAFFEQGRPRLAVTFAPVTDEMFYAREGNGAYLNGQRLPLRPVADTLERAVAGVDFKRIPKPLADRLACEPPFYSQRNFGCSTLEWCFVAAGRLDVYLHGGQMLWDYCAGSLILKEAGGAMATLEHTDFNEAPVWKRPVMAALNPKVFSAWQTWIRG</sequence>
<feature type="binding site" evidence="5">
    <location>
        <position position="70"/>
    </location>
    <ligand>
        <name>Mg(2+)</name>
        <dbReference type="ChEBI" id="CHEBI:18420"/>
        <label>1</label>
        <note>catalytic</note>
    </ligand>
</feature>
<dbReference type="GO" id="GO:0008934">
    <property type="term" value="F:inositol monophosphate 1-phosphatase activity"/>
    <property type="evidence" value="ECO:0007669"/>
    <property type="project" value="TreeGrafter"/>
</dbReference>
<organism evidence="6 7">
    <name type="scientific">Oryzomicrobium terrae</name>
    <dbReference type="NCBI Taxonomy" id="1735038"/>
    <lineage>
        <taxon>Bacteria</taxon>
        <taxon>Pseudomonadati</taxon>
        <taxon>Pseudomonadota</taxon>
        <taxon>Betaproteobacteria</taxon>
        <taxon>Rhodocyclales</taxon>
        <taxon>Rhodocyclaceae</taxon>
        <taxon>Oryzomicrobium</taxon>
    </lineage>
</organism>
<evidence type="ECO:0000256" key="2">
    <source>
        <dbReference type="ARBA" id="ARBA00022723"/>
    </source>
</evidence>
<dbReference type="Gene3D" id="3.30.540.10">
    <property type="entry name" value="Fructose-1,6-Bisphosphatase, subunit A, domain 1"/>
    <property type="match status" value="1"/>
</dbReference>
<proteinExistence type="inferred from homology"/>
<dbReference type="GO" id="GO:0007165">
    <property type="term" value="P:signal transduction"/>
    <property type="evidence" value="ECO:0007669"/>
    <property type="project" value="TreeGrafter"/>
</dbReference>
<name>A0A5C1ECQ0_9RHOO</name>
<dbReference type="PROSITE" id="PS00630">
    <property type="entry name" value="IMP_2"/>
    <property type="match status" value="1"/>
</dbReference>
<dbReference type="KEGG" id="otr:OTERR_25820"/>
<dbReference type="Pfam" id="PF00459">
    <property type="entry name" value="Inositol_P"/>
    <property type="match status" value="1"/>
</dbReference>
<feature type="binding site" evidence="5">
    <location>
        <position position="92"/>
    </location>
    <ligand>
        <name>Mg(2+)</name>
        <dbReference type="ChEBI" id="CHEBI:18420"/>
        <label>1</label>
        <note>catalytic</note>
    </ligand>
</feature>
<gene>
    <name evidence="6" type="primary">suhB1</name>
    <name evidence="6" type="ORF">OTERR_25820</name>
</gene>
<feature type="binding site" evidence="5">
    <location>
        <position position="95"/>
    </location>
    <ligand>
        <name>Mg(2+)</name>
        <dbReference type="ChEBI" id="CHEBI:18420"/>
        <label>1</label>
        <note>catalytic</note>
    </ligand>
</feature>
<dbReference type="PANTHER" id="PTHR20854:SF4">
    <property type="entry name" value="INOSITOL-1-MONOPHOSPHATASE-RELATED"/>
    <property type="match status" value="1"/>
</dbReference>